<name>A0A4S8MAS5_DENBC</name>
<dbReference type="AlphaFoldDB" id="A0A4S8MAS5"/>
<accession>A0A4S8MAS5</accession>
<gene>
    <name evidence="1" type="ORF">K435DRAFT_856026</name>
</gene>
<evidence type="ECO:0000313" key="1">
    <source>
        <dbReference type="EMBL" id="THU99058.1"/>
    </source>
</evidence>
<reference evidence="1 2" key="1">
    <citation type="journal article" date="2019" name="Nat. Ecol. Evol.">
        <title>Megaphylogeny resolves global patterns of mushroom evolution.</title>
        <authorList>
            <person name="Varga T."/>
            <person name="Krizsan K."/>
            <person name="Foldi C."/>
            <person name="Dima B."/>
            <person name="Sanchez-Garcia M."/>
            <person name="Sanchez-Ramirez S."/>
            <person name="Szollosi G.J."/>
            <person name="Szarkandi J.G."/>
            <person name="Papp V."/>
            <person name="Albert L."/>
            <person name="Andreopoulos W."/>
            <person name="Angelini C."/>
            <person name="Antonin V."/>
            <person name="Barry K.W."/>
            <person name="Bougher N.L."/>
            <person name="Buchanan P."/>
            <person name="Buyck B."/>
            <person name="Bense V."/>
            <person name="Catcheside P."/>
            <person name="Chovatia M."/>
            <person name="Cooper J."/>
            <person name="Damon W."/>
            <person name="Desjardin D."/>
            <person name="Finy P."/>
            <person name="Geml J."/>
            <person name="Haridas S."/>
            <person name="Hughes K."/>
            <person name="Justo A."/>
            <person name="Karasinski D."/>
            <person name="Kautmanova I."/>
            <person name="Kiss B."/>
            <person name="Kocsube S."/>
            <person name="Kotiranta H."/>
            <person name="LaButti K.M."/>
            <person name="Lechner B.E."/>
            <person name="Liimatainen K."/>
            <person name="Lipzen A."/>
            <person name="Lukacs Z."/>
            <person name="Mihaltcheva S."/>
            <person name="Morgado L.N."/>
            <person name="Niskanen T."/>
            <person name="Noordeloos M.E."/>
            <person name="Ohm R.A."/>
            <person name="Ortiz-Santana B."/>
            <person name="Ovrebo C."/>
            <person name="Racz N."/>
            <person name="Riley R."/>
            <person name="Savchenko A."/>
            <person name="Shiryaev A."/>
            <person name="Soop K."/>
            <person name="Spirin V."/>
            <person name="Szebenyi C."/>
            <person name="Tomsovsky M."/>
            <person name="Tulloss R.E."/>
            <person name="Uehling J."/>
            <person name="Grigoriev I.V."/>
            <person name="Vagvolgyi C."/>
            <person name="Papp T."/>
            <person name="Martin F.M."/>
            <person name="Miettinen O."/>
            <person name="Hibbett D.S."/>
            <person name="Nagy L.G."/>
        </authorList>
    </citation>
    <scope>NUCLEOTIDE SEQUENCE [LARGE SCALE GENOMIC DNA]</scope>
    <source>
        <strain evidence="1 2">CBS 962.96</strain>
    </source>
</reference>
<dbReference type="OrthoDB" id="3133596at2759"/>
<proteinExistence type="predicted"/>
<keyword evidence="2" id="KW-1185">Reference proteome</keyword>
<dbReference type="Proteomes" id="UP000297245">
    <property type="component" value="Unassembled WGS sequence"/>
</dbReference>
<sequence>MRRCKTNAGSLYEQIDCLEWSWNMKYHTLNVDTRNNVQTGEQKKLNVLDSCNDSDSVVRTGLHRWYDMTEASKPVGWFWFPDDFIIRDFHSTYVGAEDIDSVAGRKTNARKDPFSFYTHPSLDKFRYRLIPLPGMAES</sequence>
<dbReference type="EMBL" id="ML179125">
    <property type="protein sequence ID" value="THU99058.1"/>
    <property type="molecule type" value="Genomic_DNA"/>
</dbReference>
<protein>
    <submittedName>
        <fullName evidence="1">Uncharacterized protein</fullName>
    </submittedName>
</protein>
<evidence type="ECO:0000313" key="2">
    <source>
        <dbReference type="Proteomes" id="UP000297245"/>
    </source>
</evidence>
<organism evidence="1 2">
    <name type="scientific">Dendrothele bispora (strain CBS 962.96)</name>
    <dbReference type="NCBI Taxonomy" id="1314807"/>
    <lineage>
        <taxon>Eukaryota</taxon>
        <taxon>Fungi</taxon>
        <taxon>Dikarya</taxon>
        <taxon>Basidiomycota</taxon>
        <taxon>Agaricomycotina</taxon>
        <taxon>Agaricomycetes</taxon>
        <taxon>Agaricomycetidae</taxon>
        <taxon>Agaricales</taxon>
        <taxon>Agaricales incertae sedis</taxon>
        <taxon>Dendrothele</taxon>
    </lineage>
</organism>